<organism evidence="4 5">
    <name type="scientific">Toxocara canis</name>
    <name type="common">Canine roundworm</name>
    <dbReference type="NCBI Taxonomy" id="6265"/>
    <lineage>
        <taxon>Eukaryota</taxon>
        <taxon>Metazoa</taxon>
        <taxon>Ecdysozoa</taxon>
        <taxon>Nematoda</taxon>
        <taxon>Chromadorea</taxon>
        <taxon>Rhabditida</taxon>
        <taxon>Spirurina</taxon>
        <taxon>Ascaridomorpha</taxon>
        <taxon>Ascaridoidea</taxon>
        <taxon>Toxocaridae</taxon>
        <taxon>Toxocara</taxon>
    </lineage>
</organism>
<evidence type="ECO:0000256" key="1">
    <source>
        <dbReference type="ARBA" id="ARBA00022741"/>
    </source>
</evidence>
<evidence type="ECO:0000313" key="3">
    <source>
        <dbReference type="EMBL" id="VDM29760.1"/>
    </source>
</evidence>
<proteinExistence type="predicted"/>
<name>A0A183U6C3_TOXCA</name>
<evidence type="ECO:0000313" key="5">
    <source>
        <dbReference type="WBParaSite" id="TCNE_0000404301-mRNA-1"/>
    </source>
</evidence>
<dbReference type="GO" id="GO:0016020">
    <property type="term" value="C:membrane"/>
    <property type="evidence" value="ECO:0007669"/>
    <property type="project" value="TreeGrafter"/>
</dbReference>
<reference evidence="5" key="1">
    <citation type="submission" date="2016-06" db="UniProtKB">
        <authorList>
            <consortium name="WormBaseParasite"/>
        </authorList>
    </citation>
    <scope>IDENTIFICATION</scope>
</reference>
<protein>
    <submittedName>
        <fullName evidence="5">ABC transporter domain-containing protein</fullName>
    </submittedName>
</protein>
<dbReference type="GO" id="GO:0005524">
    <property type="term" value="F:ATP binding"/>
    <property type="evidence" value="ECO:0007669"/>
    <property type="project" value="UniProtKB-KW"/>
</dbReference>
<reference evidence="3 4" key="2">
    <citation type="submission" date="2018-11" db="EMBL/GenBank/DDBJ databases">
        <authorList>
            <consortium name="Pathogen Informatics"/>
        </authorList>
    </citation>
    <scope>NUCLEOTIDE SEQUENCE [LARGE SCALE GENOMIC DNA]</scope>
</reference>
<sequence length="143" mass="16288">MALFRLVEGCSGSIIIDGREISSLGLHDLRKRLTIIPQDPMLFSGSLRSNLDPFGRFTDEQLNEAMDKSNLLKHVTRLEYGLDHDVGEQGHNLRYFIILIVVSFVWNITVKRSYILASLYSASSECRYGGCLNLQLYFTLLTR</sequence>
<dbReference type="InterPro" id="IPR027417">
    <property type="entry name" value="P-loop_NTPase"/>
</dbReference>
<dbReference type="AlphaFoldDB" id="A0A183U6C3"/>
<evidence type="ECO:0000313" key="4">
    <source>
        <dbReference type="Proteomes" id="UP000050794"/>
    </source>
</evidence>
<dbReference type="EMBL" id="UYWY01006090">
    <property type="protein sequence ID" value="VDM29760.1"/>
    <property type="molecule type" value="Genomic_DNA"/>
</dbReference>
<dbReference type="SUPFAM" id="SSF52540">
    <property type="entry name" value="P-loop containing nucleoside triphosphate hydrolases"/>
    <property type="match status" value="1"/>
</dbReference>
<keyword evidence="4" id="KW-1185">Reference proteome</keyword>
<gene>
    <name evidence="3" type="ORF">TCNE_LOCUS4043</name>
</gene>
<evidence type="ECO:0000256" key="2">
    <source>
        <dbReference type="ARBA" id="ARBA00022840"/>
    </source>
</evidence>
<dbReference type="PANTHER" id="PTHR24223">
    <property type="entry name" value="ATP-BINDING CASSETTE SUB-FAMILY C"/>
    <property type="match status" value="1"/>
</dbReference>
<dbReference type="GO" id="GO:0042626">
    <property type="term" value="F:ATPase-coupled transmembrane transporter activity"/>
    <property type="evidence" value="ECO:0007669"/>
    <property type="project" value="TreeGrafter"/>
</dbReference>
<dbReference type="Gene3D" id="3.40.50.300">
    <property type="entry name" value="P-loop containing nucleotide triphosphate hydrolases"/>
    <property type="match status" value="1"/>
</dbReference>
<keyword evidence="2" id="KW-0067">ATP-binding</keyword>
<accession>A0A183U6C3</accession>
<dbReference type="InterPro" id="IPR050173">
    <property type="entry name" value="ABC_transporter_C-like"/>
</dbReference>
<dbReference type="Proteomes" id="UP000050794">
    <property type="component" value="Unassembled WGS sequence"/>
</dbReference>
<dbReference type="WBParaSite" id="TCNE_0000404301-mRNA-1">
    <property type="protein sequence ID" value="TCNE_0000404301-mRNA-1"/>
    <property type="gene ID" value="TCNE_0000404301"/>
</dbReference>
<keyword evidence="1" id="KW-0547">Nucleotide-binding</keyword>